<dbReference type="EMBL" id="JAGPXD010000003">
    <property type="protein sequence ID" value="KAH7362047.1"/>
    <property type="molecule type" value="Genomic_DNA"/>
</dbReference>
<accession>A0A8K0TEP4</accession>
<dbReference type="SUPFAM" id="SSF52799">
    <property type="entry name" value="(Phosphotyrosine protein) phosphatases II"/>
    <property type="match status" value="1"/>
</dbReference>
<feature type="domain" description="Tyrosine specific protein phosphatases" evidence="2">
    <location>
        <begin position="171"/>
        <end position="236"/>
    </location>
</feature>
<dbReference type="InterPro" id="IPR029021">
    <property type="entry name" value="Prot-tyrosine_phosphatase-like"/>
</dbReference>
<dbReference type="PANTHER" id="PTHR31126:SF1">
    <property type="entry name" value="TYROSINE SPECIFIC PROTEIN PHOSPHATASES DOMAIN-CONTAINING PROTEIN"/>
    <property type="match status" value="1"/>
</dbReference>
<dbReference type="InterPro" id="IPR026893">
    <property type="entry name" value="Tyr/Ser_Pase_IphP-type"/>
</dbReference>
<organism evidence="3 4">
    <name type="scientific">Plectosphaerella cucumerina</name>
    <dbReference type="NCBI Taxonomy" id="40658"/>
    <lineage>
        <taxon>Eukaryota</taxon>
        <taxon>Fungi</taxon>
        <taxon>Dikarya</taxon>
        <taxon>Ascomycota</taxon>
        <taxon>Pezizomycotina</taxon>
        <taxon>Sordariomycetes</taxon>
        <taxon>Hypocreomycetidae</taxon>
        <taxon>Glomerellales</taxon>
        <taxon>Plectosphaerellaceae</taxon>
        <taxon>Plectosphaerella</taxon>
    </lineage>
</organism>
<dbReference type="AlphaFoldDB" id="A0A8K0TEP4"/>
<gene>
    <name evidence="3" type="ORF">B0T11DRAFT_80156</name>
</gene>
<reference evidence="3" key="1">
    <citation type="journal article" date="2021" name="Nat. Commun.">
        <title>Genetic determinants of endophytism in the Arabidopsis root mycobiome.</title>
        <authorList>
            <person name="Mesny F."/>
            <person name="Miyauchi S."/>
            <person name="Thiergart T."/>
            <person name="Pickel B."/>
            <person name="Atanasova L."/>
            <person name="Karlsson M."/>
            <person name="Huettel B."/>
            <person name="Barry K.W."/>
            <person name="Haridas S."/>
            <person name="Chen C."/>
            <person name="Bauer D."/>
            <person name="Andreopoulos W."/>
            <person name="Pangilinan J."/>
            <person name="LaButti K."/>
            <person name="Riley R."/>
            <person name="Lipzen A."/>
            <person name="Clum A."/>
            <person name="Drula E."/>
            <person name="Henrissat B."/>
            <person name="Kohler A."/>
            <person name="Grigoriev I.V."/>
            <person name="Martin F.M."/>
            <person name="Hacquard S."/>
        </authorList>
    </citation>
    <scope>NUCLEOTIDE SEQUENCE</scope>
    <source>
        <strain evidence="3">MPI-CAGE-AT-0016</strain>
    </source>
</reference>
<dbReference type="PANTHER" id="PTHR31126">
    <property type="entry name" value="TYROSINE-PROTEIN PHOSPHATASE"/>
    <property type="match status" value="1"/>
</dbReference>
<dbReference type="Gene3D" id="3.90.190.10">
    <property type="entry name" value="Protein tyrosine phosphatase superfamily"/>
    <property type="match status" value="1"/>
</dbReference>
<keyword evidence="4" id="KW-1185">Reference proteome</keyword>
<dbReference type="OrthoDB" id="9988524at2759"/>
<dbReference type="InterPro" id="IPR016130">
    <property type="entry name" value="Tyr_Pase_AS"/>
</dbReference>
<dbReference type="PROSITE" id="PS00383">
    <property type="entry name" value="TYR_PHOSPHATASE_1"/>
    <property type="match status" value="1"/>
</dbReference>
<evidence type="ECO:0000259" key="2">
    <source>
        <dbReference type="PROSITE" id="PS50056"/>
    </source>
</evidence>
<feature type="region of interest" description="Disordered" evidence="1">
    <location>
        <begin position="74"/>
        <end position="93"/>
    </location>
</feature>
<name>A0A8K0TEP4_9PEZI</name>
<dbReference type="InterPro" id="IPR000387">
    <property type="entry name" value="Tyr_Pase_dom"/>
</dbReference>
<dbReference type="GO" id="GO:0004721">
    <property type="term" value="F:phosphoprotein phosphatase activity"/>
    <property type="evidence" value="ECO:0007669"/>
    <property type="project" value="InterPro"/>
</dbReference>
<dbReference type="Pfam" id="PF13350">
    <property type="entry name" value="Y_phosphatase3"/>
    <property type="match status" value="1"/>
</dbReference>
<dbReference type="Proteomes" id="UP000813385">
    <property type="component" value="Unassembled WGS sequence"/>
</dbReference>
<proteinExistence type="predicted"/>
<dbReference type="PROSITE" id="PS50056">
    <property type="entry name" value="TYR_PHOSPHATASE_2"/>
    <property type="match status" value="1"/>
</dbReference>
<evidence type="ECO:0000256" key="1">
    <source>
        <dbReference type="SAM" id="MobiDB-lite"/>
    </source>
</evidence>
<sequence>MAVPGSVDGIESVANLRDAGKTVNAFLGRRLVKEGLLYRSARPDDATAEDEEKLKATLGIRTILDLRTKTEQLKQSQDRDAASHAPASLQTKADAARPLQIPGVQYRLVNLTGKGLQQHLVSKLGWLSYFRVLFYMVFGWRVSAVEVIAREVMRPRGLIGFTIDMIDYSGPEIATALRTYIEPGGVPSIVHCTQGKDRTGLIVALVLLTLKVPVAAIEHDYVASEQGLAQFANTRLKEISRIGLTEAWGKTDPELIRALDEHLNTAHGGIDGYLDSIGFTAEERTQLRELLLY</sequence>
<comment type="caution">
    <text evidence="3">The sequence shown here is derived from an EMBL/GenBank/DDBJ whole genome shotgun (WGS) entry which is preliminary data.</text>
</comment>
<protein>
    <submittedName>
        <fullName evidence="3">Protein-tyrosine phosphatase-like protein</fullName>
    </submittedName>
</protein>
<evidence type="ECO:0000313" key="4">
    <source>
        <dbReference type="Proteomes" id="UP000813385"/>
    </source>
</evidence>
<evidence type="ECO:0000313" key="3">
    <source>
        <dbReference type="EMBL" id="KAH7362047.1"/>
    </source>
</evidence>